<dbReference type="EMBL" id="BDMD01000012">
    <property type="protein sequence ID" value="GBF08600.1"/>
    <property type="molecule type" value="Genomic_DNA"/>
</dbReference>
<dbReference type="AlphaFoldDB" id="A0A401H885"/>
<feature type="compositionally biased region" description="Basic and acidic residues" evidence="1">
    <location>
        <begin position="66"/>
        <end position="81"/>
    </location>
</feature>
<evidence type="ECO:0000313" key="3">
    <source>
        <dbReference type="Proteomes" id="UP000291213"/>
    </source>
</evidence>
<protein>
    <recommendedName>
        <fullName evidence="4">Chromatin protein Cren7</fullName>
    </recommendedName>
</protein>
<sequence length="98" mass="10937">MARRKKQRDPYVCPSCGARAGEVEKTWTLVSPLPDKYGRITITVMAVLSCRECGYSWKAPIKKMKTGGDEEAASRGEEPPKRPGQVIELDLDEILRGE</sequence>
<evidence type="ECO:0008006" key="4">
    <source>
        <dbReference type="Google" id="ProtNLM"/>
    </source>
</evidence>
<gene>
    <name evidence="2" type="ORF">apy_03250</name>
</gene>
<name>A0A401H885_AERPX</name>
<proteinExistence type="predicted"/>
<evidence type="ECO:0000313" key="2">
    <source>
        <dbReference type="EMBL" id="GBF08600.1"/>
    </source>
</evidence>
<feature type="region of interest" description="Disordered" evidence="1">
    <location>
        <begin position="64"/>
        <end position="89"/>
    </location>
</feature>
<dbReference type="OrthoDB" id="23364at2157"/>
<accession>A0A401H885</accession>
<comment type="caution">
    <text evidence="2">The sequence shown here is derived from an EMBL/GenBank/DDBJ whole genome shotgun (WGS) entry which is preliminary data.</text>
</comment>
<dbReference type="Proteomes" id="UP000291213">
    <property type="component" value="Unassembled WGS sequence"/>
</dbReference>
<reference evidence="2 3" key="1">
    <citation type="submission" date="2017-02" db="EMBL/GenBank/DDBJ databases">
        <title>isolation and characterization of a novel temperate virus Aeropyrum globular virus 1 infecting hyperthermophilic archaeon Aeropyrum.</title>
        <authorList>
            <person name="Yumiya M."/>
            <person name="Yoshida T."/>
            <person name="Sako Y."/>
        </authorList>
    </citation>
    <scope>NUCLEOTIDE SEQUENCE [LARGE SCALE GENOMIC DNA]</scope>
    <source>
        <strain evidence="2 3">YK1-12-2013</strain>
    </source>
</reference>
<evidence type="ECO:0000256" key="1">
    <source>
        <dbReference type="SAM" id="MobiDB-lite"/>
    </source>
</evidence>
<dbReference type="RefSeq" id="WP_207387637.1">
    <property type="nucleotide sequence ID" value="NZ_BDMD01000012.1"/>
</dbReference>
<organism evidence="2 3">
    <name type="scientific">Aeropyrum pernix</name>
    <dbReference type="NCBI Taxonomy" id="56636"/>
    <lineage>
        <taxon>Archaea</taxon>
        <taxon>Thermoproteota</taxon>
        <taxon>Thermoprotei</taxon>
        <taxon>Desulfurococcales</taxon>
        <taxon>Desulfurococcaceae</taxon>
        <taxon>Aeropyrum</taxon>
    </lineage>
</organism>